<dbReference type="KEGG" id="aka:TKWG_21780"/>
<name>I3UG97_ADVKW</name>
<gene>
    <name evidence="1" type="ordered locus">TKWG_21780</name>
</gene>
<dbReference type="Proteomes" id="UP000005267">
    <property type="component" value="Chromosome"/>
</dbReference>
<proteinExistence type="predicted"/>
<reference evidence="2" key="2">
    <citation type="journal article" date="2013" name="PLoS ONE">
        <title>Genome implosion elicits host-confinement in Alcaligenaceae: evidence from the comparative genomics of Tetrathiobacter kashmirensis, a pathogen in the making.</title>
        <authorList>
            <person name="Ghosh W."/>
            <person name="Alam M."/>
            <person name="Roy C."/>
            <person name="Pyne P."/>
            <person name="George A."/>
            <person name="Chakraborty R."/>
            <person name="Majumder S."/>
            <person name="Agarwal A."/>
            <person name="Chakraborty S."/>
            <person name="Majumdar S."/>
            <person name="Gupta S.K."/>
        </authorList>
    </citation>
    <scope>NUCLEOTIDE SEQUENCE [LARGE SCALE GENOMIC DNA]</scope>
    <source>
        <strain evidence="2">WT001</strain>
    </source>
</reference>
<organism evidence="1 2">
    <name type="scientific">Advenella kashmirensis (strain DSM 17095 / LMG 22695 / WT001)</name>
    <name type="common">Tetrathiobacter kashmirensis</name>
    <dbReference type="NCBI Taxonomy" id="1036672"/>
    <lineage>
        <taxon>Bacteria</taxon>
        <taxon>Pseudomonadati</taxon>
        <taxon>Pseudomonadota</taxon>
        <taxon>Betaproteobacteria</taxon>
        <taxon>Burkholderiales</taxon>
        <taxon>Alcaligenaceae</taxon>
    </lineage>
</organism>
<evidence type="ECO:0000313" key="1">
    <source>
        <dbReference type="EMBL" id="AFK64035.1"/>
    </source>
</evidence>
<reference evidence="1 2" key="1">
    <citation type="journal article" date="2011" name="J. Bacteriol.">
        <title>Whole-genome shotgun sequencing of the sulfur-oxidizing chemoautotroph Tetrathiobacter kashmirensis.</title>
        <authorList>
            <person name="Ghosh W."/>
            <person name="George A."/>
            <person name="Agarwal A."/>
            <person name="Raj P."/>
            <person name="Alam M."/>
            <person name="Pyne P."/>
            <person name="Das Gupta S.K."/>
        </authorList>
    </citation>
    <scope>NUCLEOTIDE SEQUENCE [LARGE SCALE GENOMIC DNA]</scope>
    <source>
        <strain evidence="1 2">WT001</strain>
    </source>
</reference>
<dbReference type="AlphaFoldDB" id="I3UG97"/>
<dbReference type="Gene3D" id="3.10.450.50">
    <property type="match status" value="1"/>
</dbReference>
<dbReference type="HOGENOM" id="CLU_152356_0_0_4"/>
<dbReference type="SUPFAM" id="SSF54427">
    <property type="entry name" value="NTF2-like"/>
    <property type="match status" value="1"/>
</dbReference>
<dbReference type="InterPro" id="IPR032710">
    <property type="entry name" value="NTF2-like_dom_sf"/>
</dbReference>
<keyword evidence="2" id="KW-1185">Reference proteome</keyword>
<dbReference type="STRING" id="1036672.TKWG_21780"/>
<dbReference type="EMBL" id="CP003555">
    <property type="protein sequence ID" value="AFK64035.1"/>
    <property type="molecule type" value="Genomic_DNA"/>
</dbReference>
<dbReference type="RefSeq" id="WP_014752126.1">
    <property type="nucleotide sequence ID" value="NC_017964.1"/>
</dbReference>
<accession>I3UG97</accession>
<sequence length="110" mass="12436">MLTPDAIWRRQGKVLRGPQQVQQALQQRSPTMRIAHIITNLVFDKCETQCCTIRGYMLVIRHEPDGPVQGPCPLQGIDSIRNVHIQMKRVADSWLIAELSAEETIFSANA</sequence>
<protein>
    <submittedName>
        <fullName evidence="1">Uncharacterized protein</fullName>
    </submittedName>
</protein>
<evidence type="ECO:0000313" key="2">
    <source>
        <dbReference type="Proteomes" id="UP000005267"/>
    </source>
</evidence>